<proteinExistence type="inferred from homology"/>
<dbReference type="Gene3D" id="1.10.287.1050">
    <property type="entry name" value="H-NS histone-like proteins"/>
    <property type="match status" value="1"/>
</dbReference>
<dbReference type="InterPro" id="IPR027454">
    <property type="entry name" value="Histone_HNS_N"/>
</dbReference>
<dbReference type="GO" id="GO:0005829">
    <property type="term" value="C:cytosol"/>
    <property type="evidence" value="ECO:0007669"/>
    <property type="project" value="TreeGrafter"/>
</dbReference>
<dbReference type="RefSeq" id="WP_244354368.1">
    <property type="nucleotide sequence ID" value="NZ_JAJNNZ010000001.1"/>
</dbReference>
<keyword evidence="7" id="KW-0175">Coiled coil</keyword>
<evidence type="ECO:0000256" key="7">
    <source>
        <dbReference type="SAM" id="Coils"/>
    </source>
</evidence>
<dbReference type="GO" id="GO:0001217">
    <property type="term" value="F:DNA-binding transcription repressor activity"/>
    <property type="evidence" value="ECO:0007669"/>
    <property type="project" value="TreeGrafter"/>
</dbReference>
<dbReference type="FunFam" id="1.10.287.1050:FF:000001">
    <property type="entry name" value="DNA-binding protein"/>
    <property type="match status" value="1"/>
</dbReference>
<dbReference type="InterPro" id="IPR001801">
    <property type="entry name" value="Histone_HNS"/>
</dbReference>
<dbReference type="InterPro" id="IPR027444">
    <property type="entry name" value="H-NS_C_dom"/>
</dbReference>
<dbReference type="Proteomes" id="UP001139488">
    <property type="component" value="Unassembled WGS sequence"/>
</dbReference>
<comment type="similarity">
    <text evidence="2 5">Belongs to the histone-like protein H-NS family.</text>
</comment>
<dbReference type="GO" id="GO:0046983">
    <property type="term" value="F:protein dimerization activity"/>
    <property type="evidence" value="ECO:0007669"/>
    <property type="project" value="InterPro"/>
</dbReference>
<evidence type="ECO:0000259" key="8">
    <source>
        <dbReference type="SMART" id="SM00528"/>
    </source>
</evidence>
<dbReference type="GO" id="GO:0003681">
    <property type="term" value="F:bent DNA binding"/>
    <property type="evidence" value="ECO:0007669"/>
    <property type="project" value="TreeGrafter"/>
</dbReference>
<dbReference type="InterPro" id="IPR054180">
    <property type="entry name" value="H-NS-like_N"/>
</dbReference>
<reference evidence="9" key="1">
    <citation type="submission" date="2021-11" db="EMBL/GenBank/DDBJ databases">
        <title>Vibrio ZSDE26 sp. nov. and Vibrio ZSDZ34 sp. nov., isolated from coastal seawater in Qingdao.</title>
        <authorList>
            <person name="Zhang P."/>
        </authorList>
    </citation>
    <scope>NUCLEOTIDE SEQUENCE</scope>
    <source>
        <strain evidence="9">ZSDZ34</strain>
    </source>
</reference>
<evidence type="ECO:0000256" key="2">
    <source>
        <dbReference type="ARBA" id="ARBA00010610"/>
    </source>
</evidence>
<feature type="DNA-binding region" evidence="6">
    <location>
        <begin position="113"/>
        <end position="118"/>
    </location>
</feature>
<dbReference type="AlphaFoldDB" id="A0A9X1W6I1"/>
<evidence type="ECO:0000256" key="6">
    <source>
        <dbReference type="PIRSR" id="PIRSR002096-1"/>
    </source>
</evidence>
<accession>A0A9X1W6I1</accession>
<dbReference type="PANTHER" id="PTHR38097">
    <property type="match status" value="1"/>
</dbReference>
<dbReference type="GO" id="GO:0000976">
    <property type="term" value="F:transcription cis-regulatory region binding"/>
    <property type="evidence" value="ECO:0007669"/>
    <property type="project" value="TreeGrafter"/>
</dbReference>
<protein>
    <recommendedName>
        <fullName evidence="5">DNA-binding protein</fullName>
    </recommendedName>
</protein>
<dbReference type="Pfam" id="PF00816">
    <property type="entry name" value="Histone_HNS"/>
    <property type="match status" value="1"/>
</dbReference>
<feature type="coiled-coil region" evidence="7">
    <location>
        <begin position="23"/>
        <end position="62"/>
    </location>
</feature>
<dbReference type="FunFam" id="4.10.430.10:FF:000001">
    <property type="entry name" value="DNA-binding protein"/>
    <property type="match status" value="1"/>
</dbReference>
<feature type="domain" description="DNA-binding protein H-NS-like C-terminal" evidence="8">
    <location>
        <begin position="88"/>
        <end position="135"/>
    </location>
</feature>
<dbReference type="PANTHER" id="PTHR38097:SF2">
    <property type="entry name" value="DNA-BINDING PROTEIN STPA"/>
    <property type="match status" value="1"/>
</dbReference>
<evidence type="ECO:0000256" key="4">
    <source>
        <dbReference type="ARBA" id="ARBA00023125"/>
    </source>
</evidence>
<dbReference type="GO" id="GO:0032993">
    <property type="term" value="C:protein-DNA complex"/>
    <property type="evidence" value="ECO:0007669"/>
    <property type="project" value="TreeGrafter"/>
</dbReference>
<keyword evidence="4 5" id="KW-0238">DNA-binding</keyword>
<keyword evidence="3" id="KW-0963">Cytoplasm</keyword>
<dbReference type="Pfam" id="PF22470">
    <property type="entry name" value="Histone_HNS_N"/>
    <property type="match status" value="1"/>
</dbReference>
<organism evidence="9 10">
    <name type="scientific">Vibrio gelatinilyticus</name>
    <dbReference type="NCBI Taxonomy" id="2893468"/>
    <lineage>
        <taxon>Bacteria</taxon>
        <taxon>Pseudomonadati</taxon>
        <taxon>Pseudomonadota</taxon>
        <taxon>Gammaproteobacteria</taxon>
        <taxon>Vibrionales</taxon>
        <taxon>Vibrionaceae</taxon>
        <taxon>Vibrio</taxon>
    </lineage>
</organism>
<dbReference type="PIRSF" id="PIRSF002096">
    <property type="entry name" value="HnS"/>
    <property type="match status" value="1"/>
</dbReference>
<evidence type="ECO:0000256" key="1">
    <source>
        <dbReference type="ARBA" id="ARBA00004453"/>
    </source>
</evidence>
<evidence type="ECO:0000256" key="5">
    <source>
        <dbReference type="PIRNR" id="PIRNR002096"/>
    </source>
</evidence>
<dbReference type="Gene3D" id="4.10.430.10">
    <property type="entry name" value="Histone-like protein H-NS, C-terminal domain"/>
    <property type="match status" value="1"/>
</dbReference>
<dbReference type="GO" id="GO:0030527">
    <property type="term" value="F:structural constituent of chromatin"/>
    <property type="evidence" value="ECO:0007669"/>
    <property type="project" value="InterPro"/>
</dbReference>
<comment type="caution">
    <text evidence="9">The sequence shown here is derived from an EMBL/GenBank/DDBJ whole genome shotgun (WGS) entry which is preliminary data.</text>
</comment>
<comment type="subcellular location">
    <subcellularLocation>
        <location evidence="1">Cytoplasm</location>
        <location evidence="1">Nucleoid</location>
    </subcellularLocation>
</comment>
<dbReference type="GO" id="GO:0009295">
    <property type="term" value="C:nucleoid"/>
    <property type="evidence" value="ECO:0007669"/>
    <property type="project" value="UniProtKB-SubCell"/>
</dbReference>
<evidence type="ECO:0000256" key="3">
    <source>
        <dbReference type="ARBA" id="ARBA00022490"/>
    </source>
</evidence>
<sequence>MSELTKTLLNIRSLRAFARELTIEQLEEALDKLTIVVQERQESEAEERAANAEREAKLAEYAQMIAKDGIDVEALISALSGESKGKSKSKRAPRPAKYKYVDASGAEKTWTGQGRTPSVIQAALDSGKSLEEFAI</sequence>
<evidence type="ECO:0000313" key="9">
    <source>
        <dbReference type="EMBL" id="MCJ2375392.1"/>
    </source>
</evidence>
<evidence type="ECO:0000313" key="10">
    <source>
        <dbReference type="Proteomes" id="UP001139488"/>
    </source>
</evidence>
<dbReference type="SUPFAM" id="SSF81273">
    <property type="entry name" value="H-NS histone-like proteins"/>
    <property type="match status" value="2"/>
</dbReference>
<name>A0A9X1W6I1_9VIBR</name>
<keyword evidence="10" id="KW-1185">Reference proteome</keyword>
<dbReference type="InterPro" id="IPR037150">
    <property type="entry name" value="H-NS_C_dom_sf"/>
</dbReference>
<gene>
    <name evidence="9" type="ORF">LNL84_00930</name>
</gene>
<dbReference type="SMART" id="SM00528">
    <property type="entry name" value="HNS"/>
    <property type="match status" value="1"/>
</dbReference>
<dbReference type="EMBL" id="JAJNNZ010000001">
    <property type="protein sequence ID" value="MCJ2375392.1"/>
    <property type="molecule type" value="Genomic_DNA"/>
</dbReference>
<dbReference type="GO" id="GO:0003680">
    <property type="term" value="F:minor groove of adenine-thymine-rich DNA binding"/>
    <property type="evidence" value="ECO:0007669"/>
    <property type="project" value="TreeGrafter"/>
</dbReference>